<evidence type="ECO:0000313" key="2">
    <source>
        <dbReference type="EMBL" id="QKS70767.1"/>
    </source>
</evidence>
<keyword evidence="1" id="KW-1133">Transmembrane helix</keyword>
<keyword evidence="1" id="KW-0472">Membrane</keyword>
<dbReference type="KEGG" id="psua:FLK61_28960"/>
<evidence type="ECO:0000313" key="3">
    <source>
        <dbReference type="Proteomes" id="UP000318138"/>
    </source>
</evidence>
<sequence>MESIPKLLIWSGLTLLVVGLLWQFLSRFISLGRLPFDIVIERGNTTFYFPIMTSIILSVVLSLIIYLVNR</sequence>
<keyword evidence="3" id="KW-1185">Reference proteome</keyword>
<reference evidence="3" key="1">
    <citation type="submission" date="2019-07" db="EMBL/GenBank/DDBJ databases">
        <title>Bacillus alkalisoli sp. nov. isolated from saline soil.</title>
        <authorList>
            <person name="Sun J.-Q."/>
            <person name="Xu L."/>
        </authorList>
    </citation>
    <scope>NUCLEOTIDE SEQUENCE [LARGE SCALE GENOMIC DNA]</scope>
    <source>
        <strain evidence="3">M4U3P1</strain>
    </source>
</reference>
<keyword evidence="1" id="KW-0812">Transmembrane</keyword>
<dbReference type="Pfam" id="PF11146">
    <property type="entry name" value="DUF2905"/>
    <property type="match status" value="1"/>
</dbReference>
<dbReference type="PANTHER" id="PTHR36443:SF1">
    <property type="entry name" value="BSR5223 PROTEIN"/>
    <property type="match status" value="1"/>
</dbReference>
<name>A0A859FCH5_9BACI</name>
<dbReference type="PANTHER" id="PTHR36443">
    <property type="entry name" value="BSR5223 PROTEIN"/>
    <property type="match status" value="1"/>
</dbReference>
<proteinExistence type="predicted"/>
<evidence type="ECO:0000256" key="1">
    <source>
        <dbReference type="SAM" id="Phobius"/>
    </source>
</evidence>
<dbReference type="Proteomes" id="UP000318138">
    <property type="component" value="Chromosome"/>
</dbReference>
<accession>A0A859FCH5</accession>
<feature type="transmembrane region" description="Helical" evidence="1">
    <location>
        <begin position="45"/>
        <end position="68"/>
    </location>
</feature>
<dbReference type="RefSeq" id="WP_176008802.1">
    <property type="nucleotide sequence ID" value="NZ_CP041372.2"/>
</dbReference>
<feature type="transmembrane region" description="Helical" evidence="1">
    <location>
        <begin position="7"/>
        <end position="25"/>
    </location>
</feature>
<organism evidence="2 3">
    <name type="scientific">Paenalkalicoccus suaedae</name>
    <dbReference type="NCBI Taxonomy" id="2592382"/>
    <lineage>
        <taxon>Bacteria</taxon>
        <taxon>Bacillati</taxon>
        <taxon>Bacillota</taxon>
        <taxon>Bacilli</taxon>
        <taxon>Bacillales</taxon>
        <taxon>Bacillaceae</taxon>
        <taxon>Paenalkalicoccus</taxon>
    </lineage>
</organism>
<dbReference type="InterPro" id="IPR021320">
    <property type="entry name" value="DUF2905"/>
</dbReference>
<gene>
    <name evidence="2" type="ORF">FLK61_28960</name>
</gene>
<dbReference type="EMBL" id="CP041372">
    <property type="protein sequence ID" value="QKS70767.1"/>
    <property type="molecule type" value="Genomic_DNA"/>
</dbReference>
<protein>
    <submittedName>
        <fullName evidence="2">DUF2905 domain-containing protein</fullName>
    </submittedName>
</protein>
<dbReference type="AlphaFoldDB" id="A0A859FCH5"/>